<dbReference type="InterPro" id="IPR036388">
    <property type="entry name" value="WH-like_DNA-bd_sf"/>
</dbReference>
<evidence type="ECO:0000259" key="4">
    <source>
        <dbReference type="PROSITE" id="PS50995"/>
    </source>
</evidence>
<dbReference type="Pfam" id="PF01047">
    <property type="entry name" value="MarR"/>
    <property type="match status" value="1"/>
</dbReference>
<proteinExistence type="predicted"/>
<dbReference type="GO" id="GO:0003700">
    <property type="term" value="F:DNA-binding transcription factor activity"/>
    <property type="evidence" value="ECO:0007669"/>
    <property type="project" value="InterPro"/>
</dbReference>
<protein>
    <submittedName>
        <fullName evidence="5">MarR family transcriptional regulator</fullName>
    </submittedName>
</protein>
<reference evidence="7 8" key="1">
    <citation type="journal article" date="2017" name="Genome Announc.">
        <title>Draft Genome Sequences of Salinivibrio proteolyticus, Salinivibrio sharmensis, Salinivibrio siamensis, Salinivibrio costicola subsp. alcaliphilus, Salinivibrio costicola subsp. vallismortis, and 29 New Isolates Belonging to the Genus Salinivibrio.</title>
        <authorList>
            <person name="Lopez-Hermoso C."/>
            <person name="de la Haba R.R."/>
            <person name="Sanchez-Porro C."/>
            <person name="Bayliss S.C."/>
            <person name="Feil E.J."/>
            <person name="Ventosa A."/>
        </authorList>
    </citation>
    <scope>NUCLEOTIDE SEQUENCE [LARGE SCALE GENOMIC DNA]</scope>
    <source>
        <strain evidence="6 8">AL184</strain>
        <strain evidence="5 7">IC202</strain>
    </source>
</reference>
<evidence type="ECO:0000313" key="5">
    <source>
        <dbReference type="EMBL" id="OOE40916.1"/>
    </source>
</evidence>
<dbReference type="SUPFAM" id="SSF46785">
    <property type="entry name" value="Winged helix' DNA-binding domain"/>
    <property type="match status" value="1"/>
</dbReference>
<dbReference type="AlphaFoldDB" id="A0AB36K0C2"/>
<evidence type="ECO:0000313" key="6">
    <source>
        <dbReference type="EMBL" id="OOE41419.1"/>
    </source>
</evidence>
<dbReference type="Gene3D" id="1.10.10.10">
    <property type="entry name" value="Winged helix-like DNA-binding domain superfamily/Winged helix DNA-binding domain"/>
    <property type="match status" value="1"/>
</dbReference>
<feature type="domain" description="HTH marR-type" evidence="4">
    <location>
        <begin position="9"/>
        <end position="140"/>
    </location>
</feature>
<dbReference type="Proteomes" id="UP000189021">
    <property type="component" value="Unassembled WGS sequence"/>
</dbReference>
<keyword evidence="2" id="KW-0238">DNA-binding</keyword>
<evidence type="ECO:0000313" key="8">
    <source>
        <dbReference type="Proteomes" id="UP000189021"/>
    </source>
</evidence>
<dbReference type="EMBL" id="MUEK01000001">
    <property type="protein sequence ID" value="OOE41419.1"/>
    <property type="molecule type" value="Genomic_DNA"/>
</dbReference>
<evidence type="ECO:0000256" key="3">
    <source>
        <dbReference type="ARBA" id="ARBA00023163"/>
    </source>
</evidence>
<dbReference type="GeneID" id="89609139"/>
<keyword evidence="1" id="KW-0805">Transcription regulation</keyword>
<accession>A0AB36K0C2</accession>
<dbReference type="InterPro" id="IPR036390">
    <property type="entry name" value="WH_DNA-bd_sf"/>
</dbReference>
<dbReference type="PANTHER" id="PTHR42756:SF1">
    <property type="entry name" value="TRANSCRIPTIONAL REPRESSOR OF EMRAB OPERON"/>
    <property type="match status" value="1"/>
</dbReference>
<evidence type="ECO:0000256" key="2">
    <source>
        <dbReference type="ARBA" id="ARBA00023125"/>
    </source>
</evidence>
<organism evidence="5 7">
    <name type="scientific">Salinivibrio kushneri</name>
    <dbReference type="NCBI Taxonomy" id="1908198"/>
    <lineage>
        <taxon>Bacteria</taxon>
        <taxon>Pseudomonadati</taxon>
        <taxon>Pseudomonadota</taxon>
        <taxon>Gammaproteobacteria</taxon>
        <taxon>Vibrionales</taxon>
        <taxon>Vibrionaceae</taxon>
        <taxon>Salinivibrio</taxon>
    </lineage>
</organism>
<dbReference type="GO" id="GO:0003677">
    <property type="term" value="F:DNA binding"/>
    <property type="evidence" value="ECO:0007669"/>
    <property type="project" value="UniProtKB-KW"/>
</dbReference>
<dbReference type="EMBL" id="MUEO01000064">
    <property type="protein sequence ID" value="OOE40916.1"/>
    <property type="molecule type" value="Genomic_DNA"/>
</dbReference>
<keyword evidence="8" id="KW-1185">Reference proteome</keyword>
<dbReference type="Proteomes" id="UP000188726">
    <property type="component" value="Unassembled WGS sequence"/>
</dbReference>
<evidence type="ECO:0000256" key="1">
    <source>
        <dbReference type="ARBA" id="ARBA00023015"/>
    </source>
</evidence>
<comment type="caution">
    <text evidence="5">The sequence shown here is derived from an EMBL/GenBank/DDBJ whole genome shotgun (WGS) entry which is preliminary data.</text>
</comment>
<sequence>MTYPQLKLSSQICHRLYKASNGISRAYRTWLTELDLTYPQYVVMMALWEENQLSIATLVEKTGIDGGAMTQILKKMSDKGLLTIVKDEDDKRKRWVTLTGKGIELQHQAAAIPEKIRCKFPSIDDQQAQQLIELLDKINHDLGESDA</sequence>
<dbReference type="SMART" id="SM00347">
    <property type="entry name" value="HTH_MARR"/>
    <property type="match status" value="1"/>
</dbReference>
<evidence type="ECO:0000313" key="7">
    <source>
        <dbReference type="Proteomes" id="UP000188726"/>
    </source>
</evidence>
<gene>
    <name evidence="6" type="ORF">BZG00_00090</name>
    <name evidence="5" type="ORF">BZG09_16070</name>
</gene>
<dbReference type="InterPro" id="IPR000835">
    <property type="entry name" value="HTH_MarR-typ"/>
</dbReference>
<dbReference type="PROSITE" id="PS50995">
    <property type="entry name" value="HTH_MARR_2"/>
    <property type="match status" value="1"/>
</dbReference>
<name>A0AB36K0C2_9GAMM</name>
<dbReference type="PANTHER" id="PTHR42756">
    <property type="entry name" value="TRANSCRIPTIONAL REGULATOR, MARR"/>
    <property type="match status" value="1"/>
</dbReference>
<dbReference type="RefSeq" id="WP_077459602.1">
    <property type="nucleotide sequence ID" value="NZ_CP040021.1"/>
</dbReference>
<keyword evidence="3" id="KW-0804">Transcription</keyword>